<dbReference type="PRINTS" id="PR00449">
    <property type="entry name" value="RASTRNSFRMNG"/>
</dbReference>
<dbReference type="InterPro" id="IPR005225">
    <property type="entry name" value="Small_GTP-bd"/>
</dbReference>
<dbReference type="FunFam" id="3.40.50.300:FF:001447">
    <property type="entry name" value="Ras-related protein Rab-1B"/>
    <property type="match status" value="1"/>
</dbReference>
<dbReference type="NCBIfam" id="TIGR00231">
    <property type="entry name" value="small_GTP"/>
    <property type="match status" value="1"/>
</dbReference>
<reference evidence="3" key="1">
    <citation type="submission" date="2021-02" db="EMBL/GenBank/DDBJ databases">
        <authorList>
            <person name="Dougan E. K."/>
            <person name="Rhodes N."/>
            <person name="Thang M."/>
            <person name="Chan C."/>
        </authorList>
    </citation>
    <scope>NUCLEOTIDE SEQUENCE</scope>
</reference>
<dbReference type="SUPFAM" id="SSF52540">
    <property type="entry name" value="P-loop containing nucleoside triphosphate hydrolases"/>
    <property type="match status" value="1"/>
</dbReference>
<dbReference type="InterPro" id="IPR027417">
    <property type="entry name" value="P-loop_NTPase"/>
</dbReference>
<accession>A0A813ELA5</accession>
<dbReference type="EMBL" id="CAJNNV010010815">
    <property type="protein sequence ID" value="CAE8599078.1"/>
    <property type="molecule type" value="Genomic_DNA"/>
</dbReference>
<organism evidence="3 4">
    <name type="scientific">Polarella glacialis</name>
    <name type="common">Dinoflagellate</name>
    <dbReference type="NCBI Taxonomy" id="89957"/>
    <lineage>
        <taxon>Eukaryota</taxon>
        <taxon>Sar</taxon>
        <taxon>Alveolata</taxon>
        <taxon>Dinophyceae</taxon>
        <taxon>Suessiales</taxon>
        <taxon>Suessiaceae</taxon>
        <taxon>Polarella</taxon>
    </lineage>
</organism>
<dbReference type="GO" id="GO:0003924">
    <property type="term" value="F:GTPase activity"/>
    <property type="evidence" value="ECO:0007669"/>
    <property type="project" value="InterPro"/>
</dbReference>
<dbReference type="PROSITE" id="PS51419">
    <property type="entry name" value="RAB"/>
    <property type="match status" value="1"/>
</dbReference>
<evidence type="ECO:0008006" key="5">
    <source>
        <dbReference type="Google" id="ProtNLM"/>
    </source>
</evidence>
<gene>
    <name evidence="3" type="ORF">PGLA1383_LOCUS17448</name>
</gene>
<evidence type="ECO:0000313" key="3">
    <source>
        <dbReference type="EMBL" id="CAE8599078.1"/>
    </source>
</evidence>
<dbReference type="SMART" id="SM00176">
    <property type="entry name" value="RAN"/>
    <property type="match status" value="1"/>
</dbReference>
<name>A0A813ELA5_POLGL</name>
<sequence>MQGKCAAEVMPPPPVDVRQGASAKSAAPVIADLSDFKFRRTLDDATGFPELEISSLEAVHYSIRSAMSSGSASGKIQTDAKDELEPADLKIILCGDSAVGKSKLVERFLLDDYCPRTLSTYALTLFRYNHVAEDGRTWIIDFWDTAGQEQFDRLHASYYFQANACILAFDVTRKVTYKNLDTWYKELRVYCPDIPVICVANKIDIEPSMAKKRFNFPATHDLPFYFASSSDGTNVVRVFKECIGLAVKNKEQPPDEVMAEIYALLRDDDSHQQPGPGACYDDGVTPSPTPPSGTPEPH</sequence>
<feature type="region of interest" description="Disordered" evidence="2">
    <location>
        <begin position="266"/>
        <end position="298"/>
    </location>
</feature>
<dbReference type="Pfam" id="PF00071">
    <property type="entry name" value="Ras"/>
    <property type="match status" value="1"/>
</dbReference>
<evidence type="ECO:0000256" key="2">
    <source>
        <dbReference type="SAM" id="MobiDB-lite"/>
    </source>
</evidence>
<dbReference type="SMART" id="SM00174">
    <property type="entry name" value="RHO"/>
    <property type="match status" value="1"/>
</dbReference>
<evidence type="ECO:0000313" key="4">
    <source>
        <dbReference type="Proteomes" id="UP000654075"/>
    </source>
</evidence>
<dbReference type="SMART" id="SM00173">
    <property type="entry name" value="RAS"/>
    <property type="match status" value="1"/>
</dbReference>
<dbReference type="Proteomes" id="UP000654075">
    <property type="component" value="Unassembled WGS sequence"/>
</dbReference>
<dbReference type="SMART" id="SM00175">
    <property type="entry name" value="RAB"/>
    <property type="match status" value="1"/>
</dbReference>
<dbReference type="PANTHER" id="PTHR47978">
    <property type="match status" value="1"/>
</dbReference>
<keyword evidence="1" id="KW-0547">Nucleotide-binding</keyword>
<proteinExistence type="predicted"/>
<feature type="compositionally biased region" description="Pro residues" evidence="2">
    <location>
        <begin position="287"/>
        <end position="298"/>
    </location>
</feature>
<evidence type="ECO:0000256" key="1">
    <source>
        <dbReference type="ARBA" id="ARBA00022741"/>
    </source>
</evidence>
<dbReference type="InterPro" id="IPR001806">
    <property type="entry name" value="Small_GTPase"/>
</dbReference>
<comment type="caution">
    <text evidence="3">The sequence shown here is derived from an EMBL/GenBank/DDBJ whole genome shotgun (WGS) entry which is preliminary data.</text>
</comment>
<dbReference type="AlphaFoldDB" id="A0A813ELA5"/>
<protein>
    <recommendedName>
        <fullName evidence="5">Rab-like protein 2A</fullName>
    </recommendedName>
</protein>
<dbReference type="Gene3D" id="3.40.50.300">
    <property type="entry name" value="P-loop containing nucleotide triphosphate hydrolases"/>
    <property type="match status" value="1"/>
</dbReference>
<keyword evidence="4" id="KW-1185">Reference proteome</keyword>
<dbReference type="GO" id="GO:0005525">
    <property type="term" value="F:GTP binding"/>
    <property type="evidence" value="ECO:0007669"/>
    <property type="project" value="InterPro"/>
</dbReference>
<dbReference type="OrthoDB" id="48625at2759"/>